<proteinExistence type="predicted"/>
<feature type="transmembrane region" description="Helical" evidence="1">
    <location>
        <begin position="26"/>
        <end position="43"/>
    </location>
</feature>
<accession>A0A6J4M899</accession>
<gene>
    <name evidence="2" type="ORF">AVDCRST_MAG94-2911</name>
</gene>
<name>A0A6J4M899_9CYAN</name>
<keyword evidence="1" id="KW-0472">Membrane</keyword>
<evidence type="ECO:0000256" key="1">
    <source>
        <dbReference type="SAM" id="Phobius"/>
    </source>
</evidence>
<dbReference type="EMBL" id="CADCTY010001022">
    <property type="protein sequence ID" value="CAA9352872.1"/>
    <property type="molecule type" value="Genomic_DNA"/>
</dbReference>
<keyword evidence="1" id="KW-0812">Transmembrane</keyword>
<protein>
    <submittedName>
        <fullName evidence="2">Uncharacterized protein</fullName>
    </submittedName>
</protein>
<organism evidence="2">
    <name type="scientific">uncultured Leptolyngbya sp</name>
    <dbReference type="NCBI Taxonomy" id="332963"/>
    <lineage>
        <taxon>Bacteria</taxon>
        <taxon>Bacillati</taxon>
        <taxon>Cyanobacteriota</taxon>
        <taxon>Cyanophyceae</taxon>
        <taxon>Leptolyngbyales</taxon>
        <taxon>Leptolyngbyaceae</taxon>
        <taxon>Leptolyngbya group</taxon>
        <taxon>Leptolyngbya</taxon>
        <taxon>environmental samples</taxon>
    </lineage>
</organism>
<sequence>MVRLDKSTFVECRLTRQRKDCNKLSSYRLLPALAIAAVVFKIGNKVSDHARSLKFPRTSPL</sequence>
<dbReference type="AlphaFoldDB" id="A0A6J4M899"/>
<reference evidence="2" key="1">
    <citation type="submission" date="2020-02" db="EMBL/GenBank/DDBJ databases">
        <authorList>
            <person name="Meier V. D."/>
        </authorList>
    </citation>
    <scope>NUCLEOTIDE SEQUENCE</scope>
    <source>
        <strain evidence="2">AVDCRST_MAG94</strain>
    </source>
</reference>
<keyword evidence="1" id="KW-1133">Transmembrane helix</keyword>
<evidence type="ECO:0000313" key="2">
    <source>
        <dbReference type="EMBL" id="CAA9352872.1"/>
    </source>
</evidence>